<feature type="domain" description="Disaggregatase-related" evidence="2">
    <location>
        <begin position="725"/>
        <end position="903"/>
    </location>
</feature>
<dbReference type="EMBL" id="AP017646">
    <property type="protein sequence ID" value="BAW28460.1"/>
    <property type="molecule type" value="Genomic_DNA"/>
</dbReference>
<evidence type="ECO:0008006" key="6">
    <source>
        <dbReference type="Google" id="ProtNLM"/>
    </source>
</evidence>
<dbReference type="Pfam" id="PF06848">
    <property type="entry name" value="Disaggr_repeat"/>
    <property type="match status" value="2"/>
</dbReference>
<dbReference type="InterPro" id="IPR013687">
    <property type="entry name" value="Disaggr-rel"/>
</dbReference>
<proteinExistence type="predicted"/>
<dbReference type="SMART" id="SM00710">
    <property type="entry name" value="PbH1"/>
    <property type="match status" value="7"/>
</dbReference>
<evidence type="ECO:0000259" key="3">
    <source>
        <dbReference type="Pfam" id="PF08480"/>
    </source>
</evidence>
<protein>
    <recommendedName>
        <fullName evidence="6">Disaggregatase-related domain-containing protein</fullName>
    </recommendedName>
</protein>
<reference evidence="4 5" key="1">
    <citation type="submission" date="2016-09" db="EMBL/GenBank/DDBJ databases">
        <title>Complete Genome Sequence of Methanosarcina thermophila MT-1.</title>
        <authorList>
            <person name="Kouzuma A."/>
        </authorList>
    </citation>
    <scope>NUCLEOTIDE SEQUENCE [LARGE SCALE GENOMIC DNA]</scope>
    <source>
        <strain evidence="4 5">MT-1</strain>
    </source>
</reference>
<dbReference type="InterPro" id="IPR006626">
    <property type="entry name" value="PbH1"/>
</dbReference>
<organism evidence="4 5">
    <name type="scientific">Methanosarcina thermophila</name>
    <dbReference type="NCBI Taxonomy" id="2210"/>
    <lineage>
        <taxon>Archaea</taxon>
        <taxon>Methanobacteriati</taxon>
        <taxon>Methanobacteriota</taxon>
        <taxon>Stenosarchaea group</taxon>
        <taxon>Methanomicrobia</taxon>
        <taxon>Methanosarcinales</taxon>
        <taxon>Methanosarcinaceae</taxon>
        <taxon>Methanosarcina</taxon>
    </lineage>
</organism>
<accession>A0A3G9CTG2</accession>
<dbReference type="Proteomes" id="UP000265557">
    <property type="component" value="Chromosome"/>
</dbReference>
<sequence>MNSRNNNALNHSQARLIYSINKGLVIFFLAACLILANVPTVLCRTTAPVVYVAGDGSGDFNCDGKDDHIQINQALKFVADNPKYTTVYLKGPFTYVIDDTLLIGSNTILEGDSNAVIKLADNAGWETMKPLIQQMNSYGNNNIVIRGFEVDVNHDGNLKVDKGKGYYNIMYFLYCKNVTVCDMHMHDGHGDGLRIKYSENIRFYNNTIDRLGHDGMFAIECQNVEAWNNAITCRTNSALRIWNSNHVKLHDNLINSFYHWSAGGPGIQIEKSAGIMDDIEIYNNTIHNTYGPGIWLFSYDTSSATREPGRNVHIHHNIFYSTGTNPSITWVGGIITNGFEDTLIENNVFDSVYHSAIAHMDMTGGSSTYAPAGDGYTTIVRNNIIVNTLSRTKEPSGTGYGVINYLSGTHTFVLENNCLYNNKAGNYKNCASKSDIYADPLFADLKNHDYHLKSKAGRWNGERWVKDTVTSPCIDAGYPLSDYTNEPEDNGDRINIGRYGNTIYASLSGTGPGDNHENPASQESVILTVSDNRLRENSPETVLHDTSFIDVGGLGTDRYRGLISFNLSEYTGADINRATLSLFWYYPEGITRPEDTVIEVYRPASSWNANYVSWNKRDKGIAWNNAGGDWYDKNGVLQGNTPYATITFKGSTLPDNRYYELDVTDLVKEYVSGKYANTGFLIKARSESNNYIAFYSSDCGNKNQIPKLSITKKVPVNVTITGAKDNRLREASSEAVFHDTPFIDVGGLGTGRYRGLISFNLSEYTGADIDRATLSLFWYYPEGSTRSEDTVIEVYRPASSWNESYVSWNKRDKGIAWNNAGGDWYDKNGVLQGNTPYATITFKGSTLPDNRYYELDVTDLVKEYVSGKYANTGFLIKARSESNNYIAFYSSDCGNENQVPRLNLVYS</sequence>
<evidence type="ECO:0000313" key="4">
    <source>
        <dbReference type="EMBL" id="BAW28460.1"/>
    </source>
</evidence>
<dbReference type="Gene3D" id="2.160.20.10">
    <property type="entry name" value="Single-stranded right-handed beta-helix, Pectin lyase-like"/>
    <property type="match status" value="1"/>
</dbReference>
<dbReference type="Pfam" id="PF08480">
    <property type="entry name" value="Disaggr_assoc"/>
    <property type="match status" value="1"/>
</dbReference>
<dbReference type="InterPro" id="IPR010671">
    <property type="entry name" value="Disaggr-rel_dom"/>
</dbReference>
<feature type="domain" description="Disaggregatase-related" evidence="3">
    <location>
        <begin position="276"/>
        <end position="477"/>
    </location>
</feature>
<dbReference type="InterPro" id="IPR012334">
    <property type="entry name" value="Pectin_lyas_fold"/>
</dbReference>
<evidence type="ECO:0000313" key="5">
    <source>
        <dbReference type="Proteomes" id="UP000265557"/>
    </source>
</evidence>
<dbReference type="InterPro" id="IPR051550">
    <property type="entry name" value="SCF-Subunits/Alg-Epimerases"/>
</dbReference>
<feature type="domain" description="Disaggregatase-related" evidence="2">
    <location>
        <begin position="531"/>
        <end position="710"/>
    </location>
</feature>
<dbReference type="AlphaFoldDB" id="A0A3G9CTG2"/>
<dbReference type="PANTHER" id="PTHR22990:SF15">
    <property type="entry name" value="F-BOX ONLY PROTEIN 10"/>
    <property type="match status" value="1"/>
</dbReference>
<evidence type="ECO:0000256" key="1">
    <source>
        <dbReference type="ARBA" id="ARBA00022737"/>
    </source>
</evidence>
<dbReference type="PANTHER" id="PTHR22990">
    <property type="entry name" value="F-BOX ONLY PROTEIN"/>
    <property type="match status" value="1"/>
</dbReference>
<dbReference type="SUPFAM" id="SSF51126">
    <property type="entry name" value="Pectin lyase-like"/>
    <property type="match status" value="1"/>
</dbReference>
<dbReference type="NCBIfam" id="NF033679">
    <property type="entry name" value="DNRLRE_dom"/>
    <property type="match status" value="2"/>
</dbReference>
<dbReference type="FunFam" id="2.160.20.10:FF:000069">
    <property type="entry name" value="Uncharacterized protein"/>
    <property type="match status" value="1"/>
</dbReference>
<keyword evidence="1" id="KW-0677">Repeat</keyword>
<dbReference type="InterPro" id="IPR011050">
    <property type="entry name" value="Pectin_lyase_fold/virulence"/>
</dbReference>
<name>A0A3G9CTG2_METTE</name>
<gene>
    <name evidence="4" type="ORF">MESMT1_0530</name>
</gene>
<evidence type="ECO:0000259" key="2">
    <source>
        <dbReference type="Pfam" id="PF06848"/>
    </source>
</evidence>